<feature type="compositionally biased region" description="Acidic residues" evidence="1">
    <location>
        <begin position="1076"/>
        <end position="1088"/>
    </location>
</feature>
<proteinExistence type="predicted"/>
<evidence type="ECO:0000256" key="1">
    <source>
        <dbReference type="SAM" id="MobiDB-lite"/>
    </source>
</evidence>
<feature type="compositionally biased region" description="Acidic residues" evidence="1">
    <location>
        <begin position="685"/>
        <end position="694"/>
    </location>
</feature>
<dbReference type="OrthoDB" id="10345167at2759"/>
<sequence>MGALEAAWGAGSLPRVLGVLSHSLLREMNSAGGRQRTQLPYKCKVHFITEIRRKMPPPLPTALVGWGQCRCGRHSTAHRDLCEYPSVLRSCFDHGDDANRPFFVYGTVCRFSAWDSKSPTAFFGSYFAPSYDLKASVAGTDSATISSSSASSSSSSSSCTGGCSDLLHTAVAAAQLEAAITLMEALGQEMPDWPYSHLLILESKGGIPSARPSSVATGSGEARPTTGSVEEGETPPQSGTSNSASSPIPVESEEEAPGAAPKAKGAPPSHSPIPVESEEEAPAEAPNTRGEVLPRSAKERLQAIFAKAKSNPLTPHDRVELAAGEPSTPWARRVKLRSEPYRAEPGPPADMPRSHAEGELPILHGRRVGAGVPRNVLMSLPKTLGFEWDQGGPSGPLLEFLGKGQDRLHVAGMVLKLSQHSQKQELTLAKLLPGIAAPVFWVENVMVVLHDDKGGMQNIAMTCLCQQPVIKAVDVMEARGAVFSFRFLCHVGCILTWLWTQKLHLLDLGESNMGMEQASTAEAYPALRFFDLLSWQRQSKPDAKWHGYHALAQKVCPVHAKWIKAACSEVTKDAPKVFRLFADRLVQAGVMVDGELSPRQIFCELLPRVLSKVGMLACLCCDEHKALKIKWWQDIFDRIVQDKSVREDELEEAVAAASSENNLRRKCGWAPSQIVFGKLPRDDEDLKGEVEDGGDGNILRSPDEAQHRREMIRDAAQIAFNKIRTEDKLGEAGDREAERQEREEDRNNSSLKRYLRFLEEFVAWMHRARLRDPPFSAGDAIGYLFMLADKPCGPTIPGAFVKSLAWFERVSGFPLESRITSKTVLLSTRDVLVKELKKLGTPVHRAPRLPGAVIASLERLVSNRQEAMGIRAGCQILFGQVYGHSLRDAITEDSWICNKDWLRDGWQLFKMYADFNRDYFLPALSDDFSCFRRRMASYSEAATLTAAVNRRLTSIEGQRLIPLELVEMWTEHSERATLPTILDGFGLDPRDRDALGRWKPEGSDIYSRSFSGKIRRIHRYFTAEIEKLRLSGDVDDYDVLEAAFAWLRSRRGFQQEEAERVVETFRGAQAAWSSEDPIEQESEDEGEAEGDHADAPPEAPPEDPVETAPGYVLVSTLIAAGFAGPVPKGR</sequence>
<dbReference type="EMBL" id="LSRX01002775">
    <property type="protein sequence ID" value="OLP75121.1"/>
    <property type="molecule type" value="Genomic_DNA"/>
</dbReference>
<feature type="region of interest" description="Disordered" evidence="1">
    <location>
        <begin position="685"/>
        <end position="706"/>
    </location>
</feature>
<comment type="caution">
    <text evidence="2">The sequence shown here is derived from an EMBL/GenBank/DDBJ whole genome shotgun (WGS) entry which is preliminary data.</text>
</comment>
<dbReference type="AlphaFoldDB" id="A0A1Q9BWR4"/>
<feature type="region of interest" description="Disordered" evidence="1">
    <location>
        <begin position="207"/>
        <end position="295"/>
    </location>
</feature>
<keyword evidence="3" id="KW-1185">Reference proteome</keyword>
<feature type="compositionally biased region" description="Polar residues" evidence="1">
    <location>
        <begin position="235"/>
        <end position="246"/>
    </location>
</feature>
<protein>
    <submittedName>
        <fullName evidence="2">Uncharacterized protein</fullName>
    </submittedName>
</protein>
<organism evidence="2 3">
    <name type="scientific">Symbiodinium microadriaticum</name>
    <name type="common">Dinoflagellate</name>
    <name type="synonym">Zooxanthella microadriatica</name>
    <dbReference type="NCBI Taxonomy" id="2951"/>
    <lineage>
        <taxon>Eukaryota</taxon>
        <taxon>Sar</taxon>
        <taxon>Alveolata</taxon>
        <taxon>Dinophyceae</taxon>
        <taxon>Suessiales</taxon>
        <taxon>Symbiodiniaceae</taxon>
        <taxon>Symbiodinium</taxon>
    </lineage>
</organism>
<accession>A0A1Q9BWR4</accession>
<feature type="region of interest" description="Disordered" evidence="1">
    <location>
        <begin position="1069"/>
        <end position="1110"/>
    </location>
</feature>
<feature type="compositionally biased region" description="Low complexity" evidence="1">
    <location>
        <begin position="257"/>
        <end position="268"/>
    </location>
</feature>
<name>A0A1Q9BWR4_SYMMI</name>
<reference evidence="2 3" key="1">
    <citation type="submission" date="2016-02" db="EMBL/GenBank/DDBJ databases">
        <title>Genome analysis of coral dinoflagellate symbionts highlights evolutionary adaptations to a symbiotic lifestyle.</title>
        <authorList>
            <person name="Aranda M."/>
            <person name="Li Y."/>
            <person name="Liew Y.J."/>
            <person name="Baumgarten S."/>
            <person name="Simakov O."/>
            <person name="Wilson M."/>
            <person name="Piel J."/>
            <person name="Ashoor H."/>
            <person name="Bougouffa S."/>
            <person name="Bajic V.B."/>
            <person name="Ryu T."/>
            <person name="Ravasi T."/>
            <person name="Bayer T."/>
            <person name="Micklem G."/>
            <person name="Kim H."/>
            <person name="Bhak J."/>
            <person name="Lajeunesse T.C."/>
            <person name="Voolstra C.R."/>
        </authorList>
    </citation>
    <scope>NUCLEOTIDE SEQUENCE [LARGE SCALE GENOMIC DNA]</scope>
    <source>
        <strain evidence="2 3">CCMP2467</strain>
    </source>
</reference>
<evidence type="ECO:0000313" key="2">
    <source>
        <dbReference type="EMBL" id="OLP75121.1"/>
    </source>
</evidence>
<dbReference type="Proteomes" id="UP000186817">
    <property type="component" value="Unassembled WGS sequence"/>
</dbReference>
<gene>
    <name evidence="2" type="ORF">AK812_SmicGene45133</name>
</gene>
<evidence type="ECO:0000313" key="3">
    <source>
        <dbReference type="Proteomes" id="UP000186817"/>
    </source>
</evidence>